<keyword evidence="3" id="KW-1185">Reference proteome</keyword>
<evidence type="ECO:0008006" key="4">
    <source>
        <dbReference type="Google" id="ProtNLM"/>
    </source>
</evidence>
<dbReference type="SUPFAM" id="SSF51730">
    <property type="entry name" value="FAD-linked oxidoreductase"/>
    <property type="match status" value="1"/>
</dbReference>
<evidence type="ECO:0000313" key="3">
    <source>
        <dbReference type="Proteomes" id="UP000755585"/>
    </source>
</evidence>
<keyword evidence="1" id="KW-0560">Oxidoreductase</keyword>
<dbReference type="Gene3D" id="3.20.20.220">
    <property type="match status" value="1"/>
</dbReference>
<evidence type="ECO:0000256" key="1">
    <source>
        <dbReference type="ARBA" id="ARBA00023002"/>
    </source>
</evidence>
<dbReference type="Proteomes" id="UP000755585">
    <property type="component" value="Unassembled WGS sequence"/>
</dbReference>
<dbReference type="EMBL" id="JAGINT010000002">
    <property type="protein sequence ID" value="MBP2355872.1"/>
    <property type="molecule type" value="Genomic_DNA"/>
</dbReference>
<name>A0ABS4UW42_9ACTN</name>
<organism evidence="2 3">
    <name type="scientific">Kribbella aluminosa</name>
    <dbReference type="NCBI Taxonomy" id="416017"/>
    <lineage>
        <taxon>Bacteria</taxon>
        <taxon>Bacillati</taxon>
        <taxon>Actinomycetota</taxon>
        <taxon>Actinomycetes</taxon>
        <taxon>Propionibacteriales</taxon>
        <taxon>Kribbellaceae</taxon>
        <taxon>Kribbella</taxon>
    </lineage>
</organism>
<dbReference type="InterPro" id="IPR029041">
    <property type="entry name" value="FAD-linked_oxidoreductase-like"/>
</dbReference>
<dbReference type="RefSeq" id="WP_307863827.1">
    <property type="nucleotide sequence ID" value="NZ_BAAAVU010000005.1"/>
</dbReference>
<evidence type="ECO:0000313" key="2">
    <source>
        <dbReference type="EMBL" id="MBP2355872.1"/>
    </source>
</evidence>
<reference evidence="2 3" key="1">
    <citation type="submission" date="2021-03" db="EMBL/GenBank/DDBJ databases">
        <title>Sequencing the genomes of 1000 actinobacteria strains.</title>
        <authorList>
            <person name="Klenk H.-P."/>
        </authorList>
    </citation>
    <scope>NUCLEOTIDE SEQUENCE [LARGE SCALE GENOMIC DNA]</scope>
    <source>
        <strain evidence="2 3">DSM 18824</strain>
    </source>
</reference>
<protein>
    <recommendedName>
        <fullName evidence="4">Methylenetetrahydrofolate reductase (NAD(P)H)</fullName>
    </recommendedName>
</protein>
<sequence length="309" mass="34945">MNHRSDLSALLRSGRGTELLLYGMTPPRQSIAPDALERFTAVTRTRLEQLDIDALILYDIDDEAQRTPDERPFPFSPTMDPADFLADHLSWWDRPTIVYRSVGKYSEAELDSWVRRPSDQLGTVMVGAPTSSADVRTTLPAAYDLWQRSGSALPLGGVTIPERHSSRQDEHHRLLRKQHSGCSFFVTQVIYDVSAAMDLASDYLYLCRERNVEPVPIVFTLSICGSVKTLEFLAWLGVRVPRWLRNELVHATDPVADSYAHCVTIARTLSTYCRDRDLPFGFNVESVSTRRIENDASINLVKELRTFVG</sequence>
<accession>A0ABS4UW42</accession>
<comment type="caution">
    <text evidence="2">The sequence shown here is derived from an EMBL/GenBank/DDBJ whole genome shotgun (WGS) entry which is preliminary data.</text>
</comment>
<proteinExistence type="predicted"/>
<gene>
    <name evidence="2" type="ORF">JOF29_006982</name>
</gene>